<dbReference type="AlphaFoldDB" id="A0A4Y8P8V3"/>
<dbReference type="PRINTS" id="PR00605">
    <property type="entry name" value="CYTCHROMECIC"/>
</dbReference>
<dbReference type="GO" id="GO:0009055">
    <property type="term" value="F:electron transfer activity"/>
    <property type="evidence" value="ECO:0007669"/>
    <property type="project" value="InterPro"/>
</dbReference>
<dbReference type="Proteomes" id="UP000297713">
    <property type="component" value="Unassembled WGS sequence"/>
</dbReference>
<dbReference type="InterPro" id="IPR036909">
    <property type="entry name" value="Cyt_c-like_dom_sf"/>
</dbReference>
<dbReference type="PANTHER" id="PTHR35008:SF4">
    <property type="entry name" value="BLL4482 PROTEIN"/>
    <property type="match status" value="1"/>
</dbReference>
<dbReference type="RefSeq" id="WP_134440643.1">
    <property type="nucleotide sequence ID" value="NZ_LXQC01000163.1"/>
</dbReference>
<dbReference type="InterPro" id="IPR051459">
    <property type="entry name" value="Cytochrome_c-type_DH"/>
</dbReference>
<keyword evidence="2 6" id="KW-0349">Heme</keyword>
<dbReference type="GO" id="GO:0005506">
    <property type="term" value="F:iron ion binding"/>
    <property type="evidence" value="ECO:0007669"/>
    <property type="project" value="InterPro"/>
</dbReference>
<comment type="caution">
    <text evidence="8">The sequence shown here is derived from an EMBL/GenBank/DDBJ whole genome shotgun (WGS) entry which is preliminary data.</text>
</comment>
<evidence type="ECO:0000256" key="6">
    <source>
        <dbReference type="PROSITE-ProRule" id="PRU00433"/>
    </source>
</evidence>
<evidence type="ECO:0000256" key="2">
    <source>
        <dbReference type="ARBA" id="ARBA00022617"/>
    </source>
</evidence>
<evidence type="ECO:0000313" key="9">
    <source>
        <dbReference type="Proteomes" id="UP000297713"/>
    </source>
</evidence>
<dbReference type="SUPFAM" id="SSF46626">
    <property type="entry name" value="Cytochrome c"/>
    <property type="match status" value="1"/>
</dbReference>
<reference evidence="8 9" key="1">
    <citation type="submission" date="2016-05" db="EMBL/GenBank/DDBJ databases">
        <title>Diversity and Homogeneity among Thermoacidophilic Verrucomicrobia Methanotrophs Linked with Geographical Origin.</title>
        <authorList>
            <person name="Erikstad H.-A."/>
            <person name="Smestad N.B."/>
            <person name="Ceballos R.M."/>
            <person name="Birkeland N.-K."/>
        </authorList>
    </citation>
    <scope>NUCLEOTIDE SEQUENCE [LARGE SCALE GENOMIC DNA]</scope>
    <source>
        <strain evidence="8 9">Phi</strain>
    </source>
</reference>
<organism evidence="8 9">
    <name type="scientific">Methylacidiphilum caldifontis</name>
    <dbReference type="NCBI Taxonomy" id="2795386"/>
    <lineage>
        <taxon>Bacteria</taxon>
        <taxon>Pseudomonadati</taxon>
        <taxon>Verrucomicrobiota</taxon>
        <taxon>Methylacidiphilae</taxon>
        <taxon>Methylacidiphilales</taxon>
        <taxon>Methylacidiphilaceae</taxon>
        <taxon>Methylacidiphilum (ex Ratnadevi et al. 2023)</taxon>
    </lineage>
</organism>
<gene>
    <name evidence="8" type="ORF">A7Q10_10000</name>
</gene>
<evidence type="ECO:0000256" key="3">
    <source>
        <dbReference type="ARBA" id="ARBA00022723"/>
    </source>
</evidence>
<evidence type="ECO:0000256" key="1">
    <source>
        <dbReference type="ARBA" id="ARBA00022448"/>
    </source>
</evidence>
<accession>A0A4Y8P8V3</accession>
<evidence type="ECO:0000256" key="4">
    <source>
        <dbReference type="ARBA" id="ARBA00022982"/>
    </source>
</evidence>
<sequence>MTFPFLLRAQIILMIFLFVTLKGYVFAEKGESLYLSHCASCHGQNGEGLGSNPPLKNSSWVRGDPQKLIQIVLNGYAGRMIVNNEEYRGRMPAWRTELNDSQIASVLTYLRSLSGAEPISPSQVSLVREKSKNKPIAGGGMGGMGCGGGHMGHGHRHGHSMGMGMGCGGCGH</sequence>
<keyword evidence="3 6" id="KW-0479">Metal-binding</keyword>
<name>A0A4Y8P8V3_9BACT</name>
<dbReference type="GO" id="GO:0020037">
    <property type="term" value="F:heme binding"/>
    <property type="evidence" value="ECO:0007669"/>
    <property type="project" value="InterPro"/>
</dbReference>
<dbReference type="InterPro" id="IPR008168">
    <property type="entry name" value="Cyt_C_IC"/>
</dbReference>
<feature type="domain" description="Cytochrome c" evidence="7">
    <location>
        <begin position="25"/>
        <end position="114"/>
    </location>
</feature>
<keyword evidence="5 6" id="KW-0408">Iron</keyword>
<dbReference type="Gene3D" id="1.10.760.10">
    <property type="entry name" value="Cytochrome c-like domain"/>
    <property type="match status" value="1"/>
</dbReference>
<dbReference type="InterPro" id="IPR009056">
    <property type="entry name" value="Cyt_c-like_dom"/>
</dbReference>
<keyword evidence="1" id="KW-0813">Transport</keyword>
<keyword evidence="9" id="KW-1185">Reference proteome</keyword>
<dbReference type="PROSITE" id="PS51007">
    <property type="entry name" value="CYTC"/>
    <property type="match status" value="1"/>
</dbReference>
<dbReference type="Pfam" id="PF00034">
    <property type="entry name" value="Cytochrom_C"/>
    <property type="match status" value="1"/>
</dbReference>
<dbReference type="PANTHER" id="PTHR35008">
    <property type="entry name" value="BLL4482 PROTEIN-RELATED"/>
    <property type="match status" value="1"/>
</dbReference>
<keyword evidence="4" id="KW-0249">Electron transport</keyword>
<dbReference type="EMBL" id="LXQC01000163">
    <property type="protein sequence ID" value="TFE67070.1"/>
    <property type="molecule type" value="Genomic_DNA"/>
</dbReference>
<evidence type="ECO:0000313" key="8">
    <source>
        <dbReference type="EMBL" id="TFE67070.1"/>
    </source>
</evidence>
<evidence type="ECO:0000259" key="7">
    <source>
        <dbReference type="PROSITE" id="PS51007"/>
    </source>
</evidence>
<dbReference type="OrthoDB" id="9809720at2"/>
<protein>
    <submittedName>
        <fullName evidence="8">Cytochrome C</fullName>
    </submittedName>
</protein>
<proteinExistence type="predicted"/>
<evidence type="ECO:0000256" key="5">
    <source>
        <dbReference type="ARBA" id="ARBA00023004"/>
    </source>
</evidence>